<evidence type="ECO:0000313" key="3">
    <source>
        <dbReference type="Proteomes" id="UP000319825"/>
    </source>
</evidence>
<gene>
    <name evidence="2" type="ORF">JD77_02615</name>
</gene>
<sequence>MSSATGASAARGVREGSVVPAGGCYGILPAEDSAVRRTTEDSGQYGRER</sequence>
<dbReference type="EMBL" id="VLKE01000001">
    <property type="protein sequence ID" value="TWH67635.1"/>
    <property type="molecule type" value="Genomic_DNA"/>
</dbReference>
<accession>A0A562IAA0</accession>
<reference evidence="2 3" key="1">
    <citation type="submission" date="2019-07" db="EMBL/GenBank/DDBJ databases">
        <title>R&amp;d 2014.</title>
        <authorList>
            <person name="Klenk H.-P."/>
        </authorList>
    </citation>
    <scope>NUCLEOTIDE SEQUENCE [LARGE SCALE GENOMIC DNA]</scope>
    <source>
        <strain evidence="2 3">DSM 43868</strain>
    </source>
</reference>
<name>A0A562IAA0_MICOL</name>
<evidence type="ECO:0000256" key="1">
    <source>
        <dbReference type="SAM" id="MobiDB-lite"/>
    </source>
</evidence>
<protein>
    <submittedName>
        <fullName evidence="2">Uncharacterized protein</fullName>
    </submittedName>
</protein>
<evidence type="ECO:0000313" key="2">
    <source>
        <dbReference type="EMBL" id="TWH67635.1"/>
    </source>
</evidence>
<feature type="compositionally biased region" description="Basic and acidic residues" evidence="1">
    <location>
        <begin position="33"/>
        <end position="49"/>
    </location>
</feature>
<dbReference type="AlphaFoldDB" id="A0A562IAA0"/>
<proteinExistence type="predicted"/>
<dbReference type="Proteomes" id="UP000319825">
    <property type="component" value="Unassembled WGS sequence"/>
</dbReference>
<organism evidence="2 3">
    <name type="scientific">Micromonospora olivasterospora</name>
    <dbReference type="NCBI Taxonomy" id="1880"/>
    <lineage>
        <taxon>Bacteria</taxon>
        <taxon>Bacillati</taxon>
        <taxon>Actinomycetota</taxon>
        <taxon>Actinomycetes</taxon>
        <taxon>Micromonosporales</taxon>
        <taxon>Micromonosporaceae</taxon>
        <taxon>Micromonospora</taxon>
    </lineage>
</organism>
<comment type="caution">
    <text evidence="2">The sequence shown here is derived from an EMBL/GenBank/DDBJ whole genome shotgun (WGS) entry which is preliminary data.</text>
</comment>
<keyword evidence="3" id="KW-1185">Reference proteome</keyword>
<feature type="region of interest" description="Disordered" evidence="1">
    <location>
        <begin position="28"/>
        <end position="49"/>
    </location>
</feature>